<dbReference type="Gene3D" id="2.40.50.140">
    <property type="entry name" value="Nucleic acid-binding proteins"/>
    <property type="match status" value="1"/>
</dbReference>
<name>A0A9W4TZC8_9ASCO</name>
<dbReference type="Pfam" id="PF12658">
    <property type="entry name" value="Ten1"/>
    <property type="match status" value="1"/>
</dbReference>
<dbReference type="Proteomes" id="UP001152885">
    <property type="component" value="Unassembled WGS sequence"/>
</dbReference>
<keyword evidence="2" id="KW-1185">Reference proteome</keyword>
<proteinExistence type="predicted"/>
<dbReference type="GO" id="GO:1990879">
    <property type="term" value="C:CST complex"/>
    <property type="evidence" value="ECO:0007669"/>
    <property type="project" value="InterPro"/>
</dbReference>
<reference evidence="1" key="1">
    <citation type="submission" date="2022-12" db="EMBL/GenBank/DDBJ databases">
        <authorList>
            <person name="Brejova B."/>
        </authorList>
    </citation>
    <scope>NUCLEOTIDE SEQUENCE</scope>
</reference>
<protein>
    <submittedName>
        <fullName evidence="1">Uncharacterized protein</fullName>
    </submittedName>
</protein>
<organism evidence="1 2">
    <name type="scientific">Candida verbasci</name>
    <dbReference type="NCBI Taxonomy" id="1227364"/>
    <lineage>
        <taxon>Eukaryota</taxon>
        <taxon>Fungi</taxon>
        <taxon>Dikarya</taxon>
        <taxon>Ascomycota</taxon>
        <taxon>Saccharomycotina</taxon>
        <taxon>Pichiomycetes</taxon>
        <taxon>Debaryomycetaceae</taxon>
        <taxon>Candida/Lodderomyces clade</taxon>
        <taxon>Candida</taxon>
    </lineage>
</organism>
<dbReference type="InterPro" id="IPR012340">
    <property type="entry name" value="NA-bd_OB-fold"/>
</dbReference>
<dbReference type="AlphaFoldDB" id="A0A9W4TZC8"/>
<gene>
    <name evidence="1" type="ORF">CANVERA_P4304</name>
</gene>
<sequence length="119" mass="13390">MTKLIIVPGEIKTLKNDTRVRILCQVIDYVVPLLTVDKIPTIQGNSEAITINIHDLLNEVAFECLQIGSLVEIEGFWNSGELLPFVIEEINGSNFKFENLEVLSSISNLSNISKRKRFS</sequence>
<dbReference type="InterPro" id="IPR024222">
    <property type="entry name" value="Ten1_fungal"/>
</dbReference>
<dbReference type="GO" id="GO:0043047">
    <property type="term" value="F:single-stranded telomeric DNA binding"/>
    <property type="evidence" value="ECO:0007669"/>
    <property type="project" value="InterPro"/>
</dbReference>
<dbReference type="OrthoDB" id="4022411at2759"/>
<dbReference type="GO" id="GO:0016233">
    <property type="term" value="P:telomere capping"/>
    <property type="evidence" value="ECO:0007669"/>
    <property type="project" value="InterPro"/>
</dbReference>
<dbReference type="EMBL" id="CANTUO010000005">
    <property type="protein sequence ID" value="CAI5759792.1"/>
    <property type="molecule type" value="Genomic_DNA"/>
</dbReference>
<evidence type="ECO:0000313" key="2">
    <source>
        <dbReference type="Proteomes" id="UP001152885"/>
    </source>
</evidence>
<comment type="caution">
    <text evidence="1">The sequence shown here is derived from an EMBL/GenBank/DDBJ whole genome shotgun (WGS) entry which is preliminary data.</text>
</comment>
<accession>A0A9W4TZC8</accession>
<evidence type="ECO:0000313" key="1">
    <source>
        <dbReference type="EMBL" id="CAI5759792.1"/>
    </source>
</evidence>